<protein>
    <submittedName>
        <fullName evidence="2">Putative membrane protein</fullName>
    </submittedName>
</protein>
<dbReference type="EMBL" id="CP012542">
    <property type="protein sequence ID" value="QCD45470.1"/>
    <property type="molecule type" value="Genomic_DNA"/>
</dbReference>
<keyword evidence="1" id="KW-0472">Membrane</keyword>
<feature type="transmembrane region" description="Helical" evidence="1">
    <location>
        <begin position="20"/>
        <end position="41"/>
    </location>
</feature>
<keyword evidence="3" id="KW-1185">Reference proteome</keyword>
<gene>
    <name evidence="2" type="ORF">CMUC_1721</name>
</gene>
<feature type="transmembrane region" description="Helical" evidence="1">
    <location>
        <begin position="93"/>
        <end position="117"/>
    </location>
</feature>
<evidence type="ECO:0000313" key="2">
    <source>
        <dbReference type="EMBL" id="QCD45470.1"/>
    </source>
</evidence>
<feature type="transmembrane region" description="Helical" evidence="1">
    <location>
        <begin position="62"/>
        <end position="81"/>
    </location>
</feature>
<evidence type="ECO:0000313" key="3">
    <source>
        <dbReference type="Proteomes" id="UP000503264"/>
    </source>
</evidence>
<reference evidence="2 3" key="1">
    <citation type="submission" date="2016-07" db="EMBL/GenBank/DDBJ databases">
        <title>Comparative genomics of the Campylobacter concisus group.</title>
        <authorList>
            <person name="Miller W.G."/>
            <person name="Yee E."/>
            <person name="Chapman M.H."/>
            <person name="Huynh S."/>
            <person name="Bono J.L."/>
            <person name="On S.L.W."/>
            <person name="StLeger J."/>
            <person name="Foster G."/>
            <person name="Parker C.T."/>
        </authorList>
    </citation>
    <scope>NUCLEOTIDE SEQUENCE [LARGE SCALE GENOMIC DNA]</scope>
    <source>
        <strain evidence="2 3">CCUG 21559</strain>
    </source>
</reference>
<dbReference type="Proteomes" id="UP000503264">
    <property type="component" value="Chromosome"/>
</dbReference>
<dbReference type="RefSeq" id="WP_034969353.1">
    <property type="nucleotide sequence ID" value="NZ_CP012542.1"/>
</dbReference>
<proteinExistence type="predicted"/>
<dbReference type="AlphaFoldDB" id="A0A6G5QIH4"/>
<accession>A0A6G5QIH4</accession>
<organism evidence="2 3">
    <name type="scientific">Campylobacter mucosalis CCUG 21559</name>
    <dbReference type="NCBI Taxonomy" id="1032067"/>
    <lineage>
        <taxon>Bacteria</taxon>
        <taxon>Pseudomonadati</taxon>
        <taxon>Campylobacterota</taxon>
        <taxon>Epsilonproteobacteria</taxon>
        <taxon>Campylobacterales</taxon>
        <taxon>Campylobacteraceae</taxon>
        <taxon>Campylobacter</taxon>
    </lineage>
</organism>
<name>A0A6G5QIH4_9BACT</name>
<feature type="transmembrane region" description="Helical" evidence="1">
    <location>
        <begin position="138"/>
        <end position="161"/>
    </location>
</feature>
<evidence type="ECO:0000256" key="1">
    <source>
        <dbReference type="SAM" id="Phobius"/>
    </source>
</evidence>
<keyword evidence="1" id="KW-0812">Transmembrane</keyword>
<sequence length="166" mass="18827">MAEYNIAFARLGQFFPFLHVASVTLFLGIQVCYLVVAGYFLRQHSNNEELVSEILLKSFKTLGFLTIIFMVLMAVSGFFIGSFDFSIKAADPMARAIIATKHALCMFLVLNIAYMIYCYKNCIKAKENDEGIEFYESFVIIVKYFIPLNLVVSLGAIYLGVAYRNF</sequence>
<keyword evidence="1" id="KW-1133">Transmembrane helix</keyword>